<dbReference type="AlphaFoldDB" id="A0A0F9A2I1"/>
<protein>
    <submittedName>
        <fullName evidence="1">Uncharacterized protein</fullName>
    </submittedName>
</protein>
<accession>A0A0F9A2I1</accession>
<evidence type="ECO:0000313" key="1">
    <source>
        <dbReference type="EMBL" id="KKK92335.1"/>
    </source>
</evidence>
<organism evidence="1">
    <name type="scientific">marine sediment metagenome</name>
    <dbReference type="NCBI Taxonomy" id="412755"/>
    <lineage>
        <taxon>unclassified sequences</taxon>
        <taxon>metagenomes</taxon>
        <taxon>ecological metagenomes</taxon>
    </lineage>
</organism>
<reference evidence="1" key="1">
    <citation type="journal article" date="2015" name="Nature">
        <title>Complex archaea that bridge the gap between prokaryotes and eukaryotes.</title>
        <authorList>
            <person name="Spang A."/>
            <person name="Saw J.H."/>
            <person name="Jorgensen S.L."/>
            <person name="Zaremba-Niedzwiedzka K."/>
            <person name="Martijn J."/>
            <person name="Lind A.E."/>
            <person name="van Eijk R."/>
            <person name="Schleper C."/>
            <person name="Guy L."/>
            <person name="Ettema T.J."/>
        </authorList>
    </citation>
    <scope>NUCLEOTIDE SEQUENCE</scope>
</reference>
<proteinExistence type="predicted"/>
<sequence>MTIDKAIKILTIHNDHNPDITDTQRQEAHQLGIEALKRVRDNPIVVEHYMRALLPGESWKKHYKED</sequence>
<comment type="caution">
    <text evidence="1">The sequence shown here is derived from an EMBL/GenBank/DDBJ whole genome shotgun (WGS) entry which is preliminary data.</text>
</comment>
<gene>
    <name evidence="1" type="ORF">LCGC14_2703970</name>
</gene>
<dbReference type="EMBL" id="LAZR01048256">
    <property type="protein sequence ID" value="KKK92335.1"/>
    <property type="molecule type" value="Genomic_DNA"/>
</dbReference>
<name>A0A0F9A2I1_9ZZZZ</name>